<sequence>NYYLQQCEKKIIDPSTKNKWPESLEYMQCRIEDIIIPDGFANTASGCFVINKALNETLG</sequence>
<comment type="caution">
    <text evidence="1">The sequence shown here is derived from an EMBL/GenBank/DDBJ whole genome shotgun (WGS) entry which is preliminary data.</text>
</comment>
<name>A0ACA9STI7_9GLOM</name>
<protein>
    <submittedName>
        <fullName evidence="1">2929_t:CDS:1</fullName>
    </submittedName>
</protein>
<proteinExistence type="predicted"/>
<organism evidence="1 2">
    <name type="scientific">Racocetra persica</name>
    <dbReference type="NCBI Taxonomy" id="160502"/>
    <lineage>
        <taxon>Eukaryota</taxon>
        <taxon>Fungi</taxon>
        <taxon>Fungi incertae sedis</taxon>
        <taxon>Mucoromycota</taxon>
        <taxon>Glomeromycotina</taxon>
        <taxon>Glomeromycetes</taxon>
        <taxon>Diversisporales</taxon>
        <taxon>Gigasporaceae</taxon>
        <taxon>Racocetra</taxon>
    </lineage>
</organism>
<feature type="non-terminal residue" evidence="1">
    <location>
        <position position="1"/>
    </location>
</feature>
<evidence type="ECO:0000313" key="1">
    <source>
        <dbReference type="EMBL" id="CAG8848408.1"/>
    </source>
</evidence>
<dbReference type="Proteomes" id="UP000789920">
    <property type="component" value="Unassembled WGS sequence"/>
</dbReference>
<accession>A0ACA9STI7</accession>
<keyword evidence="2" id="KW-1185">Reference proteome</keyword>
<evidence type="ECO:0000313" key="2">
    <source>
        <dbReference type="Proteomes" id="UP000789920"/>
    </source>
</evidence>
<gene>
    <name evidence="1" type="ORF">RPERSI_LOCUS35111</name>
</gene>
<reference evidence="1" key="1">
    <citation type="submission" date="2021-06" db="EMBL/GenBank/DDBJ databases">
        <authorList>
            <person name="Kallberg Y."/>
            <person name="Tangrot J."/>
            <person name="Rosling A."/>
        </authorList>
    </citation>
    <scope>NUCLEOTIDE SEQUENCE</scope>
    <source>
        <strain evidence="1">MA461A</strain>
    </source>
</reference>
<dbReference type="EMBL" id="CAJVQC010160559">
    <property type="protein sequence ID" value="CAG8848408.1"/>
    <property type="molecule type" value="Genomic_DNA"/>
</dbReference>